<evidence type="ECO:0000256" key="3">
    <source>
        <dbReference type="ARBA" id="ARBA00022490"/>
    </source>
</evidence>
<keyword evidence="8" id="KW-0966">Cell projection</keyword>
<keyword evidence="7" id="KW-0206">Cytoskeleton</keyword>
<evidence type="ECO:0000256" key="9">
    <source>
        <dbReference type="SAM" id="Coils"/>
    </source>
</evidence>
<evidence type="ECO:0000256" key="2">
    <source>
        <dbReference type="ARBA" id="ARBA00004245"/>
    </source>
</evidence>
<accession>A0A183B8J0</accession>
<evidence type="ECO:0000256" key="8">
    <source>
        <dbReference type="ARBA" id="ARBA00023273"/>
    </source>
</evidence>
<feature type="coiled-coil region" evidence="9">
    <location>
        <begin position="221"/>
        <end position="276"/>
    </location>
</feature>
<dbReference type="AlphaFoldDB" id="A0A183B8J0"/>
<keyword evidence="6 9" id="KW-0175">Coiled coil</keyword>
<dbReference type="PANTHER" id="PTHR14885:SF3">
    <property type="entry name" value="CILIA- AND FLAGELLA-ASSOCIATED PROTEIN 44"/>
    <property type="match status" value="1"/>
</dbReference>
<proteinExistence type="predicted"/>
<dbReference type="GO" id="GO:0005929">
    <property type="term" value="C:cilium"/>
    <property type="evidence" value="ECO:0007669"/>
    <property type="project" value="UniProtKB-SubCell"/>
</dbReference>
<evidence type="ECO:0000256" key="7">
    <source>
        <dbReference type="ARBA" id="ARBA00023212"/>
    </source>
</evidence>
<keyword evidence="4" id="KW-0853">WD repeat</keyword>
<sequence length="412" mass="48424">LVPVVNGKTELCTSELEERVQRQLYALYQRDELLTAAGRLVRGFDAQIRIARHARFQLDLLLKRAELHQITLFTEFRLLKDFEKSEMVLSEKKQVKDEERQELYSKLNELNSKIEARKKELEKLAQKEHQLHEEFKASLGEGHKFADFLWKVFKKRIKRKKQETADAGSEESDGSSSSDDSSFDESEDESEEDENVLDLDSCPVGCPIEDFENTCAIRERRLDVEDDMMEEKKQLELLRKDLESCTKKQRIVDSGLKQAQSELEAFQLEKQRKLNELDAIVILRMNQIQYHVNGTVPADLSVGLIFARHNLYILYRRIVALTEEKKRQRREQKDAKDKHVMLQKHKKLFQKELEKLSAICDREMIDKFGKIDDIERMEGVVINPKLEELTTKMLILQEEFEREETELEVSYN</sequence>
<keyword evidence="3" id="KW-0963">Cytoplasm</keyword>
<dbReference type="WBParaSite" id="ECPE_0001556501-mRNA-1">
    <property type="protein sequence ID" value="ECPE_0001556501-mRNA-1"/>
    <property type="gene ID" value="ECPE_0001556501"/>
</dbReference>
<evidence type="ECO:0000256" key="5">
    <source>
        <dbReference type="ARBA" id="ARBA00022737"/>
    </source>
</evidence>
<dbReference type="GO" id="GO:0005856">
    <property type="term" value="C:cytoskeleton"/>
    <property type="evidence" value="ECO:0007669"/>
    <property type="project" value="UniProtKB-SubCell"/>
</dbReference>
<evidence type="ECO:0000256" key="1">
    <source>
        <dbReference type="ARBA" id="ARBA00004138"/>
    </source>
</evidence>
<evidence type="ECO:0000256" key="10">
    <source>
        <dbReference type="SAM" id="MobiDB-lite"/>
    </source>
</evidence>
<feature type="coiled-coil region" evidence="9">
    <location>
        <begin position="93"/>
        <end position="134"/>
    </location>
</feature>
<evidence type="ECO:0000313" key="11">
    <source>
        <dbReference type="WBParaSite" id="ECPE_0001556501-mRNA-1"/>
    </source>
</evidence>
<feature type="compositionally biased region" description="Acidic residues" evidence="10">
    <location>
        <begin position="181"/>
        <end position="197"/>
    </location>
</feature>
<organism evidence="11">
    <name type="scientific">Echinostoma caproni</name>
    <dbReference type="NCBI Taxonomy" id="27848"/>
    <lineage>
        <taxon>Eukaryota</taxon>
        <taxon>Metazoa</taxon>
        <taxon>Spiralia</taxon>
        <taxon>Lophotrochozoa</taxon>
        <taxon>Platyhelminthes</taxon>
        <taxon>Trematoda</taxon>
        <taxon>Digenea</taxon>
        <taxon>Plagiorchiida</taxon>
        <taxon>Echinostomata</taxon>
        <taxon>Echinostomatoidea</taxon>
        <taxon>Echinostomatidae</taxon>
        <taxon>Echinostoma</taxon>
    </lineage>
</organism>
<protein>
    <submittedName>
        <fullName evidence="11">DUF4200 domain-containing protein</fullName>
    </submittedName>
</protein>
<evidence type="ECO:0000256" key="6">
    <source>
        <dbReference type="ARBA" id="ARBA00023054"/>
    </source>
</evidence>
<reference evidence="11" key="1">
    <citation type="submission" date="2016-06" db="UniProtKB">
        <authorList>
            <consortium name="WormBaseParasite"/>
        </authorList>
    </citation>
    <scope>IDENTIFICATION</scope>
</reference>
<dbReference type="PANTHER" id="PTHR14885">
    <property type="entry name" value="CILIA- AND FLAGELLA-ASSOCIATED PROTEIN 43-RELATED"/>
    <property type="match status" value="1"/>
</dbReference>
<feature type="region of interest" description="Disordered" evidence="10">
    <location>
        <begin position="162"/>
        <end position="201"/>
    </location>
</feature>
<comment type="subcellular location">
    <subcellularLocation>
        <location evidence="1">Cell projection</location>
        <location evidence="1">Cilium</location>
    </subcellularLocation>
    <subcellularLocation>
        <location evidence="2">Cytoplasm</location>
        <location evidence="2">Cytoskeleton</location>
    </subcellularLocation>
</comment>
<name>A0A183B8J0_9TREM</name>
<keyword evidence="5" id="KW-0677">Repeat</keyword>
<evidence type="ECO:0000256" key="4">
    <source>
        <dbReference type="ARBA" id="ARBA00022574"/>
    </source>
</evidence>